<accession>A0A8H7U0S3</accession>
<dbReference type="AlphaFoldDB" id="A0A8H7U0S3"/>
<comment type="subcellular location">
    <subcellularLocation>
        <location evidence="1">Nucleus</location>
        <location evidence="1">Nucleolus</location>
    </subcellularLocation>
</comment>
<evidence type="ECO:0000256" key="3">
    <source>
        <dbReference type="ARBA" id="ARBA00022478"/>
    </source>
</evidence>
<evidence type="ECO:0000256" key="2">
    <source>
        <dbReference type="ARBA" id="ARBA00009430"/>
    </source>
</evidence>
<comment type="similarity">
    <text evidence="2">Belongs to the eukaryotic RPA49/POLR1E RNA polymerase subunit family.</text>
</comment>
<protein>
    <recommendedName>
        <fullName evidence="9">RNA polymerase I associated factor, A49-like protein</fullName>
    </recommendedName>
</protein>
<dbReference type="GO" id="GO:0005730">
    <property type="term" value="C:nucleolus"/>
    <property type="evidence" value="ECO:0007669"/>
    <property type="project" value="UniProtKB-SubCell"/>
</dbReference>
<reference evidence="7" key="2">
    <citation type="journal article" name="Front. Microbiol.">
        <title>Degradative Capacity of Two Strains of Rhodonia placenta: From Phenotype to Genotype.</title>
        <authorList>
            <person name="Kolle M."/>
            <person name="Horta M.A.C."/>
            <person name="Nowrousian M."/>
            <person name="Ohm R.A."/>
            <person name="Benz J.P."/>
            <person name="Pilgard A."/>
        </authorList>
    </citation>
    <scope>NUCLEOTIDE SEQUENCE</scope>
    <source>
        <strain evidence="7">FPRL280</strain>
    </source>
</reference>
<gene>
    <name evidence="7" type="ORF">IEO21_06265</name>
</gene>
<evidence type="ECO:0000256" key="4">
    <source>
        <dbReference type="ARBA" id="ARBA00023163"/>
    </source>
</evidence>
<keyword evidence="3" id="KW-0240">DNA-directed RNA polymerase</keyword>
<evidence type="ECO:0000256" key="6">
    <source>
        <dbReference type="SAM" id="MobiDB-lite"/>
    </source>
</evidence>
<dbReference type="Proteomes" id="UP000639403">
    <property type="component" value="Unassembled WGS sequence"/>
</dbReference>
<evidence type="ECO:0008006" key="9">
    <source>
        <dbReference type="Google" id="ProtNLM"/>
    </source>
</evidence>
<keyword evidence="5" id="KW-0539">Nucleus</keyword>
<proteinExistence type="inferred from homology"/>
<evidence type="ECO:0000256" key="1">
    <source>
        <dbReference type="ARBA" id="ARBA00004604"/>
    </source>
</evidence>
<keyword evidence="4" id="KW-0804">Transcription</keyword>
<evidence type="ECO:0000313" key="7">
    <source>
        <dbReference type="EMBL" id="KAF9812291.1"/>
    </source>
</evidence>
<dbReference type="GO" id="GO:0006351">
    <property type="term" value="P:DNA-templated transcription"/>
    <property type="evidence" value="ECO:0007669"/>
    <property type="project" value="InterPro"/>
</dbReference>
<dbReference type="PANTHER" id="PTHR14440">
    <property type="entry name" value="DNA-DIRECTED RNA POLYMERASE I SUBUNIT RPA49"/>
    <property type="match status" value="1"/>
</dbReference>
<sequence length="425" mass="47079">MTSQSASRKRKRGAGDVDKITFQISSRSESQIGPVLASFPAVQPPQGTSFKCWRRDKNGKTDEPFASQDTLIAGETDAVEFFTSSEAKEASVGCSYYVGVYDKRTNLTTIRPAPLHILSRQVKALKNLAPLETTTEERVQLRNKLGETFGTKKAKAAIRALERNRVDVDAMKGVASHLQDTIMENTGSLPTLEQAKASADSSRLIPPYNADAQRPDDVYILSDIIPDAEFNALSIAAFKSAESNQQRAALLPFSRSNWVNQHMALLFSAPKLRKTDMKVLLYISAMMAFKMASRSVNDKEALQKRLSGVPQTVIDGLLSRFTETTRNTNSVQVTTQTETMLLTYMFALCLRIDDFATDAELIAHDLSMPTLTVNTLFKTLGCKIEKLDQKDLKRLGLPDSAGANKRAVLRVPVQFPQPRAKRARR</sequence>
<feature type="region of interest" description="Disordered" evidence="6">
    <location>
        <begin position="1"/>
        <end position="20"/>
    </location>
</feature>
<dbReference type="GO" id="GO:0000428">
    <property type="term" value="C:DNA-directed RNA polymerase complex"/>
    <property type="evidence" value="ECO:0007669"/>
    <property type="project" value="UniProtKB-KW"/>
</dbReference>
<evidence type="ECO:0000256" key="5">
    <source>
        <dbReference type="ARBA" id="ARBA00023242"/>
    </source>
</evidence>
<evidence type="ECO:0000313" key="8">
    <source>
        <dbReference type="Proteomes" id="UP000639403"/>
    </source>
</evidence>
<dbReference type="EMBL" id="JADOXO010000135">
    <property type="protein sequence ID" value="KAF9812291.1"/>
    <property type="molecule type" value="Genomic_DNA"/>
</dbReference>
<reference evidence="7" key="1">
    <citation type="submission" date="2020-11" db="EMBL/GenBank/DDBJ databases">
        <authorList>
            <person name="Koelle M."/>
            <person name="Horta M.A.C."/>
            <person name="Nowrousian M."/>
            <person name="Ohm R.A."/>
            <person name="Benz P."/>
            <person name="Pilgard A."/>
        </authorList>
    </citation>
    <scope>NUCLEOTIDE SEQUENCE</scope>
    <source>
        <strain evidence="7">FPRL280</strain>
    </source>
</reference>
<organism evidence="7 8">
    <name type="scientific">Rhodonia placenta</name>
    <dbReference type="NCBI Taxonomy" id="104341"/>
    <lineage>
        <taxon>Eukaryota</taxon>
        <taxon>Fungi</taxon>
        <taxon>Dikarya</taxon>
        <taxon>Basidiomycota</taxon>
        <taxon>Agaricomycotina</taxon>
        <taxon>Agaricomycetes</taxon>
        <taxon>Polyporales</taxon>
        <taxon>Adustoporiaceae</taxon>
        <taxon>Rhodonia</taxon>
    </lineage>
</organism>
<dbReference type="InterPro" id="IPR009668">
    <property type="entry name" value="RNA_pol-assoc_fac_A49-like"/>
</dbReference>
<comment type="caution">
    <text evidence="7">The sequence shown here is derived from an EMBL/GenBank/DDBJ whole genome shotgun (WGS) entry which is preliminary data.</text>
</comment>
<dbReference type="Pfam" id="PF06870">
    <property type="entry name" value="RNA_pol_I_A49"/>
    <property type="match status" value="1"/>
</dbReference>
<name>A0A8H7U0S3_9APHY</name>
<dbReference type="GO" id="GO:0003677">
    <property type="term" value="F:DNA binding"/>
    <property type="evidence" value="ECO:0007669"/>
    <property type="project" value="InterPro"/>
</dbReference>